<evidence type="ECO:0000259" key="17">
    <source>
        <dbReference type="Pfam" id="PF05201"/>
    </source>
</evidence>
<comment type="similarity">
    <text evidence="2 9 14">Belongs to the glutamyl-tRNA reductase family.</text>
</comment>
<feature type="active site" description="Nucleophile" evidence="9 10">
    <location>
        <position position="58"/>
    </location>
</feature>
<dbReference type="PANTHER" id="PTHR43013">
    <property type="entry name" value="GLUTAMYL-TRNA REDUCTASE"/>
    <property type="match status" value="1"/>
</dbReference>
<dbReference type="UniPathway" id="UPA00251">
    <property type="reaction ID" value="UER00316"/>
</dbReference>
<dbReference type="InterPro" id="IPR015895">
    <property type="entry name" value="4pyrrol_synth_GluRdtase_N"/>
</dbReference>
<feature type="domain" description="Tetrapyrrole biosynthesis glutamyl-tRNA reductase dimerisation" evidence="15">
    <location>
        <begin position="328"/>
        <end position="424"/>
    </location>
</feature>
<dbReference type="CDD" id="cd05213">
    <property type="entry name" value="NAD_bind_Glutamyl_tRNA_reduct"/>
    <property type="match status" value="1"/>
</dbReference>
<dbReference type="HAMAP" id="MF_00087">
    <property type="entry name" value="Glu_tRNA_reductase"/>
    <property type="match status" value="1"/>
</dbReference>
<proteinExistence type="inferred from homology"/>
<dbReference type="FunFam" id="3.30.460.30:FF:000001">
    <property type="entry name" value="Glutamyl-tRNA reductase"/>
    <property type="match status" value="1"/>
</dbReference>
<accession>A0A1J1C9Q4</accession>
<organism evidence="18 19">
    <name type="scientific">Caldithrix abyssi DSM 13497</name>
    <dbReference type="NCBI Taxonomy" id="880073"/>
    <lineage>
        <taxon>Bacteria</taxon>
        <taxon>Pseudomonadati</taxon>
        <taxon>Calditrichota</taxon>
        <taxon>Calditrichia</taxon>
        <taxon>Calditrichales</taxon>
        <taxon>Calditrichaceae</taxon>
        <taxon>Caldithrix</taxon>
    </lineage>
</organism>
<reference evidence="18 19" key="1">
    <citation type="submission" date="2016-11" db="EMBL/GenBank/DDBJ databases">
        <title>Genomic analysis of Caldithrix abyssi and proposal of a novel bacterial phylum Caldithrichaeota.</title>
        <authorList>
            <person name="Kublanov I."/>
            <person name="Sigalova O."/>
            <person name="Gavrilov S."/>
            <person name="Lebedinsky A."/>
            <person name="Ivanova N."/>
            <person name="Daum C."/>
            <person name="Reddy T."/>
            <person name="Klenk H.P."/>
            <person name="Goker M."/>
            <person name="Reva O."/>
            <person name="Miroshnichenko M."/>
            <person name="Kyprides N."/>
            <person name="Woyke T."/>
            <person name="Gelfand M."/>
        </authorList>
    </citation>
    <scope>NUCLEOTIDE SEQUENCE [LARGE SCALE GENOMIC DNA]</scope>
    <source>
        <strain evidence="18 19">LF13</strain>
    </source>
</reference>
<dbReference type="SUPFAM" id="SSF69075">
    <property type="entry name" value="Glutamyl tRNA-reductase dimerization domain"/>
    <property type="match status" value="1"/>
</dbReference>
<evidence type="ECO:0000256" key="10">
    <source>
        <dbReference type="PIRSR" id="PIRSR000445-1"/>
    </source>
</evidence>
<dbReference type="EMBL" id="CP018099">
    <property type="protein sequence ID" value="APF19427.1"/>
    <property type="molecule type" value="Genomic_DNA"/>
</dbReference>
<feature type="domain" description="Quinate/shikimate 5-dehydrogenase/glutamyl-tRNA reductase" evidence="16">
    <location>
        <begin position="179"/>
        <end position="314"/>
    </location>
</feature>
<feature type="binding site" evidence="9 11">
    <location>
        <begin position="122"/>
        <end position="124"/>
    </location>
    <ligand>
        <name>substrate</name>
    </ligand>
</feature>
<dbReference type="InterPro" id="IPR036343">
    <property type="entry name" value="GluRdtase_N_sf"/>
</dbReference>
<evidence type="ECO:0000256" key="13">
    <source>
        <dbReference type="PIRSR" id="PIRSR000445-4"/>
    </source>
</evidence>
<sequence length="429" mass="49488">MKAGMNTHIPLSLIGISHKTAKVEIREELAFSREEQQKLLNELTLKFDLRGALVLSTCNRTELYLSGDLSDDQIKDLRRFLNDFKKCDYFTNDEVIYVLKGKEAVFHFFSVFAGMDSQILGEPQITGQVKDAYHFAYEAQKTDALLNKLFNYGLQAEKKVRTETFLSDGAVSVSYAGVELARKIFTNLDDKVALLIGAGETAELASQHFVEKGVGKILIVNRTYEKAVELARRFAGEAYNLSELTEIIEDVDIVISATSSADYVLTREMIEPVLKKRASRPLFLIDLAIPRDIDPELDELDFIYLYNLDDLNEVVQSNLSKRKKEIPKAEKIILHFVHEFVVWLSTHASSQIINRLRNYFNNLRQNELQRLRSRLPQEGFEHVEYLTESIINKILHQHIKLLKSNLKDSQKYEQYLEFLEELYEFEKKS</sequence>
<evidence type="ECO:0000256" key="14">
    <source>
        <dbReference type="RuleBase" id="RU000584"/>
    </source>
</evidence>
<comment type="subunit">
    <text evidence="9">Homodimer.</text>
</comment>
<evidence type="ECO:0000259" key="16">
    <source>
        <dbReference type="Pfam" id="PF01488"/>
    </source>
</evidence>
<evidence type="ECO:0000256" key="12">
    <source>
        <dbReference type="PIRSR" id="PIRSR000445-3"/>
    </source>
</evidence>
<keyword evidence="4 9" id="KW-0521">NADP</keyword>
<evidence type="ECO:0000256" key="9">
    <source>
        <dbReference type="HAMAP-Rule" id="MF_00087"/>
    </source>
</evidence>
<dbReference type="FunFam" id="3.40.50.720:FF:000031">
    <property type="entry name" value="Glutamyl-tRNA reductase"/>
    <property type="match status" value="1"/>
</dbReference>
<feature type="binding site" evidence="9 11">
    <location>
        <position position="117"/>
    </location>
    <ligand>
        <name>substrate</name>
    </ligand>
</feature>
<evidence type="ECO:0000256" key="3">
    <source>
        <dbReference type="ARBA" id="ARBA00012970"/>
    </source>
</evidence>
<name>A0A1J1C9Q4_CALAY</name>
<dbReference type="SUPFAM" id="SSF51735">
    <property type="entry name" value="NAD(P)-binding Rossmann-fold domains"/>
    <property type="match status" value="1"/>
</dbReference>
<dbReference type="InterPro" id="IPR036291">
    <property type="entry name" value="NAD(P)-bd_dom_sf"/>
</dbReference>
<keyword evidence="5 9" id="KW-0560">Oxidoreductase</keyword>
<evidence type="ECO:0000256" key="4">
    <source>
        <dbReference type="ARBA" id="ARBA00022857"/>
    </source>
</evidence>
<feature type="site" description="Important for activity" evidence="9 13">
    <location>
        <position position="107"/>
    </location>
</feature>
<evidence type="ECO:0000259" key="15">
    <source>
        <dbReference type="Pfam" id="PF00745"/>
    </source>
</evidence>
<evidence type="ECO:0000313" key="18">
    <source>
        <dbReference type="EMBL" id="APF19427.1"/>
    </source>
</evidence>
<dbReference type="InterPro" id="IPR006151">
    <property type="entry name" value="Shikm_DH/Glu-tRNA_Rdtase"/>
</dbReference>
<evidence type="ECO:0000256" key="8">
    <source>
        <dbReference type="ARBA" id="ARBA00068659"/>
    </source>
</evidence>
<dbReference type="EC" id="1.2.1.70" evidence="3 9"/>
<comment type="catalytic activity">
    <reaction evidence="7 9 14">
        <text>(S)-4-amino-5-oxopentanoate + tRNA(Glu) + NADP(+) = L-glutamyl-tRNA(Glu) + NADPH + H(+)</text>
        <dbReference type="Rhea" id="RHEA:12344"/>
        <dbReference type="Rhea" id="RHEA-COMP:9663"/>
        <dbReference type="Rhea" id="RHEA-COMP:9680"/>
        <dbReference type="ChEBI" id="CHEBI:15378"/>
        <dbReference type="ChEBI" id="CHEBI:57501"/>
        <dbReference type="ChEBI" id="CHEBI:57783"/>
        <dbReference type="ChEBI" id="CHEBI:58349"/>
        <dbReference type="ChEBI" id="CHEBI:78442"/>
        <dbReference type="ChEBI" id="CHEBI:78520"/>
        <dbReference type="EC" id="1.2.1.70"/>
    </reaction>
</comment>
<evidence type="ECO:0000313" key="19">
    <source>
        <dbReference type="Proteomes" id="UP000183868"/>
    </source>
</evidence>
<comment type="pathway">
    <text evidence="1 9 14">Porphyrin-containing compound metabolism; protoporphyrin-IX biosynthesis; 5-aminolevulinate from L-glutamyl-tRNA(Glu): step 1/2.</text>
</comment>
<keyword evidence="6 9" id="KW-0627">Porphyrin biosynthesis</keyword>
<dbReference type="PANTHER" id="PTHR43013:SF1">
    <property type="entry name" value="GLUTAMYL-TRNA REDUCTASE"/>
    <property type="match status" value="1"/>
</dbReference>
<dbReference type="Pfam" id="PF05201">
    <property type="entry name" value="GlutR_N"/>
    <property type="match status" value="1"/>
</dbReference>
<dbReference type="GO" id="GO:0019353">
    <property type="term" value="P:protoporphyrinogen IX biosynthetic process from glutamate"/>
    <property type="evidence" value="ECO:0007669"/>
    <property type="project" value="TreeGrafter"/>
</dbReference>
<evidence type="ECO:0000256" key="5">
    <source>
        <dbReference type="ARBA" id="ARBA00023002"/>
    </source>
</evidence>
<dbReference type="GO" id="GO:0050661">
    <property type="term" value="F:NADP binding"/>
    <property type="evidence" value="ECO:0007669"/>
    <property type="project" value="InterPro"/>
</dbReference>
<dbReference type="SUPFAM" id="SSF69742">
    <property type="entry name" value="Glutamyl tRNA-reductase catalytic, N-terminal domain"/>
    <property type="match status" value="1"/>
</dbReference>
<feature type="domain" description="Glutamyl-tRNA reductase N-terminal" evidence="17">
    <location>
        <begin position="14"/>
        <end position="164"/>
    </location>
</feature>
<comment type="miscellaneous">
    <text evidence="9">During catalysis, the active site Cys acts as a nucleophile attacking the alpha-carbonyl group of tRNA-bound glutamate with the formation of a thioester intermediate between enzyme and glutamate, and the concomitant release of tRNA(Glu). The thioester intermediate is finally reduced by direct hydride transfer from NADPH, to form the product GSA.</text>
</comment>
<dbReference type="GO" id="GO:0008883">
    <property type="term" value="F:glutamyl-tRNA reductase activity"/>
    <property type="evidence" value="ECO:0007669"/>
    <property type="project" value="UniProtKB-UniRule"/>
</dbReference>
<evidence type="ECO:0000256" key="1">
    <source>
        <dbReference type="ARBA" id="ARBA00005059"/>
    </source>
</evidence>
<dbReference type="InterPro" id="IPR000343">
    <property type="entry name" value="4pyrrol_synth_GluRdtase"/>
</dbReference>
<evidence type="ECO:0000256" key="2">
    <source>
        <dbReference type="ARBA" id="ARBA00005916"/>
    </source>
</evidence>
<feature type="binding site" evidence="9 11">
    <location>
        <begin position="57"/>
        <end position="60"/>
    </location>
    <ligand>
        <name>substrate</name>
    </ligand>
</feature>
<feature type="binding site" evidence="9 12">
    <location>
        <begin position="197"/>
        <end position="202"/>
    </location>
    <ligand>
        <name>NADP(+)</name>
        <dbReference type="ChEBI" id="CHEBI:58349"/>
    </ligand>
</feature>
<dbReference type="Proteomes" id="UP000183868">
    <property type="component" value="Chromosome"/>
</dbReference>
<evidence type="ECO:0000256" key="11">
    <source>
        <dbReference type="PIRSR" id="PIRSR000445-2"/>
    </source>
</evidence>
<dbReference type="PIRSF" id="PIRSF000445">
    <property type="entry name" value="4pyrrol_synth_GluRdtase"/>
    <property type="match status" value="1"/>
</dbReference>
<evidence type="ECO:0000256" key="7">
    <source>
        <dbReference type="ARBA" id="ARBA00047464"/>
    </source>
</evidence>
<dbReference type="Pfam" id="PF00745">
    <property type="entry name" value="GlutR_dimer"/>
    <property type="match status" value="1"/>
</dbReference>
<gene>
    <name evidence="9 18" type="primary">hemA</name>
    <name evidence="18" type="ORF">Cabys_2679</name>
</gene>
<dbReference type="Pfam" id="PF01488">
    <property type="entry name" value="Shikimate_DH"/>
    <property type="match status" value="1"/>
</dbReference>
<comment type="function">
    <text evidence="9">Catalyzes the NADPH-dependent reduction of glutamyl-tRNA(Glu) to glutamate 1-semialdehyde (GSA).</text>
</comment>
<dbReference type="KEGG" id="caby:Cabys_2679"/>
<dbReference type="Gene3D" id="3.30.460.30">
    <property type="entry name" value="Glutamyl-tRNA reductase, N-terminal domain"/>
    <property type="match status" value="1"/>
</dbReference>
<feature type="binding site" evidence="9 11">
    <location>
        <position position="128"/>
    </location>
    <ligand>
        <name>substrate</name>
    </ligand>
</feature>
<dbReference type="Gene3D" id="3.40.50.720">
    <property type="entry name" value="NAD(P)-binding Rossmann-like Domain"/>
    <property type="match status" value="1"/>
</dbReference>
<comment type="domain">
    <text evidence="9">Possesses an unusual extended V-shaped dimeric structure with each monomer consisting of three distinct domains arranged along a curved 'spinal' alpha-helix. The N-terminal catalytic domain specifically recognizes the glutamate moiety of the substrate. The second domain is the NADPH-binding domain, and the third C-terminal domain is responsible for dimerization.</text>
</comment>
<protein>
    <recommendedName>
        <fullName evidence="8 9">Glutamyl-tRNA reductase</fullName>
        <shortName evidence="9">GluTR</shortName>
        <ecNumber evidence="3 9">1.2.1.70</ecNumber>
    </recommendedName>
</protein>
<dbReference type="InterPro" id="IPR015896">
    <property type="entry name" value="4pyrrol_synth_GluRdtase_dimer"/>
</dbReference>
<dbReference type="InterPro" id="IPR036453">
    <property type="entry name" value="GluRdtase_dimer_dom_sf"/>
</dbReference>
<evidence type="ECO:0000256" key="6">
    <source>
        <dbReference type="ARBA" id="ARBA00023244"/>
    </source>
</evidence>
<dbReference type="AlphaFoldDB" id="A0A1J1C9Q4"/>
<dbReference type="NCBIfam" id="TIGR01035">
    <property type="entry name" value="hemA"/>
    <property type="match status" value="1"/>
</dbReference>